<dbReference type="Proteomes" id="UP001153321">
    <property type="component" value="Chromosome 21"/>
</dbReference>
<keyword evidence="3" id="KW-1185">Reference proteome</keyword>
<evidence type="ECO:0008006" key="4">
    <source>
        <dbReference type="Google" id="ProtNLM"/>
    </source>
</evidence>
<evidence type="ECO:0000313" key="3">
    <source>
        <dbReference type="Proteomes" id="UP001153321"/>
    </source>
</evidence>
<feature type="transmembrane region" description="Helical" evidence="1">
    <location>
        <begin position="105"/>
        <end position="134"/>
    </location>
</feature>
<gene>
    <name evidence="2" type="ORF">SPLIT_LOCUS5892</name>
</gene>
<name>A0A9P0I5S4_SPOLI</name>
<organism evidence="2 3">
    <name type="scientific">Spodoptera littoralis</name>
    <name type="common">Egyptian cotton leafworm</name>
    <dbReference type="NCBI Taxonomy" id="7109"/>
    <lineage>
        <taxon>Eukaryota</taxon>
        <taxon>Metazoa</taxon>
        <taxon>Ecdysozoa</taxon>
        <taxon>Arthropoda</taxon>
        <taxon>Hexapoda</taxon>
        <taxon>Insecta</taxon>
        <taxon>Pterygota</taxon>
        <taxon>Neoptera</taxon>
        <taxon>Endopterygota</taxon>
        <taxon>Lepidoptera</taxon>
        <taxon>Glossata</taxon>
        <taxon>Ditrysia</taxon>
        <taxon>Noctuoidea</taxon>
        <taxon>Noctuidae</taxon>
        <taxon>Amphipyrinae</taxon>
        <taxon>Spodoptera</taxon>
    </lineage>
</organism>
<dbReference type="EMBL" id="LR824552">
    <property type="protein sequence ID" value="CAH1640536.1"/>
    <property type="molecule type" value="Genomic_DNA"/>
</dbReference>
<keyword evidence="1" id="KW-0812">Transmembrane</keyword>
<sequence length="137" mass="16261">MFYAILTTCRYVIALVIRIELWKISFENRTTTEYFIFSFISLTWIFKNLTLFILLSVECEKFYSTMEEIQSTCKQFINWNQHSGNQKRVCKNIQRLHKTNFKKTCVCGVFFIDAAMSIQLSSIISTFTIVILQFEFL</sequence>
<protein>
    <recommendedName>
        <fullName evidence="4">Gustatory receptor</fullName>
    </recommendedName>
</protein>
<keyword evidence="1" id="KW-0472">Membrane</keyword>
<accession>A0A9P0I5S4</accession>
<evidence type="ECO:0000256" key="1">
    <source>
        <dbReference type="SAM" id="Phobius"/>
    </source>
</evidence>
<dbReference type="AlphaFoldDB" id="A0A9P0I5S4"/>
<evidence type="ECO:0000313" key="2">
    <source>
        <dbReference type="EMBL" id="CAH1640536.1"/>
    </source>
</evidence>
<reference evidence="2" key="1">
    <citation type="submission" date="2022-02" db="EMBL/GenBank/DDBJ databases">
        <authorList>
            <person name="King R."/>
        </authorList>
    </citation>
    <scope>NUCLEOTIDE SEQUENCE</scope>
</reference>
<proteinExistence type="predicted"/>
<feature type="transmembrane region" description="Helical" evidence="1">
    <location>
        <begin position="34"/>
        <end position="57"/>
    </location>
</feature>
<keyword evidence="1" id="KW-1133">Transmembrane helix</keyword>